<keyword evidence="4" id="KW-1185">Reference proteome</keyword>
<gene>
    <name evidence="3" type="ORF">AFUS01_LOCUS14258</name>
</gene>
<dbReference type="EMBL" id="CAJVCH010120004">
    <property type="protein sequence ID" value="CAG7725292.1"/>
    <property type="molecule type" value="Genomic_DNA"/>
</dbReference>
<sequence>MDGSTLPVASMKNGCRIIFHELNLFDATEQQFIALTRVCLSTPFQSTNKIKMRNYKIIFVSHLGFVLGVCNLEGLQEVNENWFYTIGNDNVPNINANTSICDFSTKPSGPTTRFPQGADYPVAVFLLRHEKKTVLEKIKLLNVGSEFRSLKIDTRLEHTIIRNTQDYYLVGSKTPFIFCEYFKKIYFEYEPSVLQSPLLRDWGSNANGKSLSRCEAKTEETYSLPMQPSNMKYSTRSPGTSNNCTNTFTLPDNYNKRAKVTSNGCYSFYATPQERSTFFRNPNAFQMNLNLAELNDIQDNTVIQSERADQDEFENLLRAESPHQWADCSRFPQDQLESIQNLPIRPINIDVVMSAGTCCWLEYILDTKKFRCKHCTALVNQGFLYNTQTAMGVISRSISKSLHNDFVNHLRKHPRELSIILDGSTDCAGYSTIAVLFQTYGIDNQISVFLYRVMEVKTSESGENIFNMFISYVEEDDIADVIREQTVALATDGASNVKNKFRELLNQYTDNELVAVWCHCHRLEIVATRANKKFDYLVLVDKFINRLCTFMTKKSGKRNLVFREVIDEFGFNRFELKRIRTMRWVSHRYRAIVPIITRYEVLIETFNRISVDTSYRVNVREEAKYLLEKLKDPTMLSTVCFTADAVDELAKYSGLLQTKGNTLIGTFSMRQDMRAFLSSLLHTPGKNMQYLLNNSAIVSEQNEEIDLDFDDFNATNVCVKNLTGSYISALINKLDAYFPPSVVDLYDVFLPRNIPVIHDEIADYGTEDIQELNSRLKWGFNTSELLHEWHNLIESIVYHNSFDEKVDSTPEIFWNYFLSADNVLWTKNTRSVVNRVLTTPPTSSSPESIFSMYSFIKDRKRYSLLPDSVESLIRIRYNGYKDIQLYDTVSIFRDFLSSHSRSDDPSRRGSKAAASALQASRLNCATHDDIDDTDDALEAFDEQFSMYEDDLLDDEVDSHEIEIQDQDENSIESTDIDTDDRSDETESSEET</sequence>
<dbReference type="AlphaFoldDB" id="A0A8J2JWF8"/>
<proteinExistence type="predicted"/>
<reference evidence="3" key="1">
    <citation type="submission" date="2021-06" db="EMBL/GenBank/DDBJ databases">
        <authorList>
            <person name="Hodson N. C."/>
            <person name="Mongue J. A."/>
            <person name="Jaron S. K."/>
        </authorList>
    </citation>
    <scope>NUCLEOTIDE SEQUENCE</scope>
</reference>
<feature type="region of interest" description="Disordered" evidence="1">
    <location>
        <begin position="955"/>
        <end position="991"/>
    </location>
</feature>
<evidence type="ECO:0000259" key="2">
    <source>
        <dbReference type="Pfam" id="PF05699"/>
    </source>
</evidence>
<dbReference type="OrthoDB" id="6590671at2759"/>
<dbReference type="PANTHER" id="PTHR46880:SF5">
    <property type="entry name" value="DUF4371 DOMAIN-CONTAINING PROTEIN"/>
    <property type="match status" value="1"/>
</dbReference>
<evidence type="ECO:0000313" key="4">
    <source>
        <dbReference type="Proteomes" id="UP000708208"/>
    </source>
</evidence>
<accession>A0A8J2JWF8</accession>
<protein>
    <recommendedName>
        <fullName evidence="2">HAT C-terminal dimerisation domain-containing protein</fullName>
    </recommendedName>
</protein>
<dbReference type="GO" id="GO:0046983">
    <property type="term" value="F:protein dimerization activity"/>
    <property type="evidence" value="ECO:0007669"/>
    <property type="project" value="InterPro"/>
</dbReference>
<dbReference type="Proteomes" id="UP000708208">
    <property type="component" value="Unassembled WGS sequence"/>
</dbReference>
<dbReference type="PANTHER" id="PTHR46880">
    <property type="entry name" value="RAS-ASSOCIATING DOMAIN-CONTAINING PROTEIN"/>
    <property type="match status" value="1"/>
</dbReference>
<organism evidence="3 4">
    <name type="scientific">Allacma fusca</name>
    <dbReference type="NCBI Taxonomy" id="39272"/>
    <lineage>
        <taxon>Eukaryota</taxon>
        <taxon>Metazoa</taxon>
        <taxon>Ecdysozoa</taxon>
        <taxon>Arthropoda</taxon>
        <taxon>Hexapoda</taxon>
        <taxon>Collembola</taxon>
        <taxon>Symphypleona</taxon>
        <taxon>Sminthuridae</taxon>
        <taxon>Allacma</taxon>
    </lineage>
</organism>
<evidence type="ECO:0000256" key="1">
    <source>
        <dbReference type="SAM" id="MobiDB-lite"/>
    </source>
</evidence>
<dbReference type="Pfam" id="PF05699">
    <property type="entry name" value="Dimer_Tnp_hAT"/>
    <property type="match status" value="1"/>
</dbReference>
<name>A0A8J2JWF8_9HEXA</name>
<evidence type="ECO:0000313" key="3">
    <source>
        <dbReference type="EMBL" id="CAG7725292.1"/>
    </source>
</evidence>
<comment type="caution">
    <text evidence="3">The sequence shown here is derived from an EMBL/GenBank/DDBJ whole genome shotgun (WGS) entry which is preliminary data.</text>
</comment>
<feature type="domain" description="HAT C-terminal dimerisation" evidence="2">
    <location>
        <begin position="815"/>
        <end position="877"/>
    </location>
</feature>
<dbReference type="InterPro" id="IPR008906">
    <property type="entry name" value="HATC_C_dom"/>
</dbReference>